<dbReference type="EMBL" id="JAPEIS010000005">
    <property type="protein sequence ID" value="KAJ8066226.1"/>
    <property type="molecule type" value="Genomic_DNA"/>
</dbReference>
<name>A0A9X0DJU1_9HELO</name>
<organism evidence="2 3">
    <name type="scientific">Sclerotinia nivalis</name>
    <dbReference type="NCBI Taxonomy" id="352851"/>
    <lineage>
        <taxon>Eukaryota</taxon>
        <taxon>Fungi</taxon>
        <taxon>Dikarya</taxon>
        <taxon>Ascomycota</taxon>
        <taxon>Pezizomycotina</taxon>
        <taxon>Leotiomycetes</taxon>
        <taxon>Helotiales</taxon>
        <taxon>Sclerotiniaceae</taxon>
        <taxon>Sclerotinia</taxon>
    </lineage>
</organism>
<keyword evidence="3" id="KW-1185">Reference proteome</keyword>
<reference evidence="2" key="1">
    <citation type="submission" date="2022-11" db="EMBL/GenBank/DDBJ databases">
        <title>Genome Resource of Sclerotinia nivalis Strain SnTB1, a Plant Pathogen Isolated from American Ginseng.</title>
        <authorList>
            <person name="Fan S."/>
        </authorList>
    </citation>
    <scope>NUCLEOTIDE SEQUENCE</scope>
    <source>
        <strain evidence="2">SnTB1</strain>
    </source>
</reference>
<gene>
    <name evidence="2" type="ORF">OCU04_005310</name>
</gene>
<evidence type="ECO:0000313" key="2">
    <source>
        <dbReference type="EMBL" id="KAJ8066226.1"/>
    </source>
</evidence>
<accession>A0A9X0DJU1</accession>
<dbReference type="Proteomes" id="UP001152300">
    <property type="component" value="Unassembled WGS sequence"/>
</dbReference>
<proteinExistence type="predicted"/>
<feature type="region of interest" description="Disordered" evidence="1">
    <location>
        <begin position="78"/>
        <end position="97"/>
    </location>
</feature>
<dbReference type="AlphaFoldDB" id="A0A9X0DJU1"/>
<evidence type="ECO:0000313" key="3">
    <source>
        <dbReference type="Proteomes" id="UP001152300"/>
    </source>
</evidence>
<comment type="caution">
    <text evidence="2">The sequence shown here is derived from an EMBL/GenBank/DDBJ whole genome shotgun (WGS) entry which is preliminary data.</text>
</comment>
<evidence type="ECO:0000256" key="1">
    <source>
        <dbReference type="SAM" id="MobiDB-lite"/>
    </source>
</evidence>
<sequence>MIFTHFEISLIMGKKVKSKATKAHQAQDNGGKLQVARRVSGSKKGSIWKQPEKVFVPAIPNEISAWVWPSLPTVTTDAQQLQKSQTGGSSSKTASDTIKIDSGSSAKSISIHTHPAKLVSGPSLGGPNSKPFTLKYYTSKSVPANGSSWEHPPLPSKDSSINYDTSELDLGSWFTVPENAKWSSLPIWATESTLQPTLPWCTKKSAVVVLTPPVRSSPWAKVLATAAFPTPPKQGNSNGVVANFGWVVEPEVVIEKDPNEPNPWANMMEEISTGPKEKFPTLVNWPFTGEKDRFNKLASLGSFVFNYKNNIFKQPKHNQNQSALIRLLQVEGPNDILLKLIWQNHSTASALCRTSQRSWDVLMGITGIWDITGGNFENCEIPREKNNFEAAAAAVVIVTPTRDGKPIKYIDQIKNLNKMCIAMHNFSEFLQNIQFHHVPFLSTHILALIIPEMRKLSVLGVYNCELIHLGDGQELLNIIKRDRLRGCEHQVSLDFYPAYHIGPYSTHQAGEKKGEQRLGEQYSYGVTWDDPGMVVADIRLAIWQEVHGLIHQARIQGIDFESKHTMFRQWLDKSPCLAVEKTLKVLMDPNAGIDQIIVHVAYREFHGDVQKFRKSVPGKVANKPEGSQWMAQGFRCPSCEHVLPGIWFSYQMIRNFKLNNQDNPTCQACKLFDYLKMEDDHYKREKRTIIKAWCWDRTLTIPNSQVIGDWNTNNLLKFLRVFKREPQGCDVRKLARQLDKRREYDESIQIFHEIDEVQRPVNRQALGRRGAYGIRAATVQDKEAYEGGRIHKEWDCFREDRINAHGQPATFRGW</sequence>
<protein>
    <submittedName>
        <fullName evidence="2">Uncharacterized protein</fullName>
    </submittedName>
</protein>
<dbReference type="OrthoDB" id="5428138at2759"/>